<dbReference type="Pfam" id="PF00753">
    <property type="entry name" value="Lactamase_B"/>
    <property type="match status" value="1"/>
</dbReference>
<dbReference type="Proteomes" id="UP000199103">
    <property type="component" value="Chromosome I"/>
</dbReference>
<dbReference type="EMBL" id="LT629772">
    <property type="protein sequence ID" value="SDT23968.1"/>
    <property type="molecule type" value="Genomic_DNA"/>
</dbReference>
<reference evidence="2 3" key="1">
    <citation type="submission" date="2016-10" db="EMBL/GenBank/DDBJ databases">
        <authorList>
            <person name="de Groot N.N."/>
        </authorList>
    </citation>
    <scope>NUCLEOTIDE SEQUENCE [LARGE SCALE GENOMIC DNA]</scope>
    <source>
        <strain evidence="2 3">DSM 21800</strain>
    </source>
</reference>
<gene>
    <name evidence="2" type="ORF">SAMN04489812_4733</name>
</gene>
<organism evidence="2 3">
    <name type="scientific">Microlunatus soli</name>
    <dbReference type="NCBI Taxonomy" id="630515"/>
    <lineage>
        <taxon>Bacteria</taxon>
        <taxon>Bacillati</taxon>
        <taxon>Actinomycetota</taxon>
        <taxon>Actinomycetes</taxon>
        <taxon>Propionibacteriales</taxon>
        <taxon>Propionibacteriaceae</taxon>
        <taxon>Microlunatus</taxon>
    </lineage>
</organism>
<protein>
    <submittedName>
        <fullName evidence="2">Glyoxylase, beta-lactamase superfamily II</fullName>
    </submittedName>
</protein>
<evidence type="ECO:0000259" key="1">
    <source>
        <dbReference type="SMART" id="SM00849"/>
    </source>
</evidence>
<dbReference type="RefSeq" id="WP_091528042.1">
    <property type="nucleotide sequence ID" value="NZ_LT629772.1"/>
</dbReference>
<dbReference type="CDD" id="cd16282">
    <property type="entry name" value="metallo-hydrolase-like_MBL-fold"/>
    <property type="match status" value="1"/>
</dbReference>
<sequence>MVESAHIAGTDDVPHPEQLDFRLGAWELIADGVYRMVAEPASVNLGLVVGSEGALLIDTGSSPAQGADIAASIAELTDRPLLAVVVTHDHFDHAFGLAAFTDVAGIGHETLADTLRDVPNLDRARRMGVDPADLVLPQTLISVADVVELGGQRVAEIVHLGVGHSRGDLVINITDPGSDDFDGVIFAGDLIESAPSIDAGAVWYGPDSAIDEWSWTVNRLHELTGPRTIVVPGHGEPVDRDFVEQQRNAIDAVRVEILRLSSEGVREDDAAEQGDWPFPADHVAAGIGAGYAEIRAAAATDPAAGGRSTLPLA</sequence>
<dbReference type="AlphaFoldDB" id="A0A1H1YR89"/>
<dbReference type="SUPFAM" id="SSF56281">
    <property type="entry name" value="Metallo-hydrolase/oxidoreductase"/>
    <property type="match status" value="1"/>
</dbReference>
<accession>A0A1H1YR89</accession>
<proteinExistence type="predicted"/>
<dbReference type="InterPro" id="IPR001279">
    <property type="entry name" value="Metallo-B-lactamas"/>
</dbReference>
<dbReference type="SMART" id="SM00849">
    <property type="entry name" value="Lactamase_B"/>
    <property type="match status" value="1"/>
</dbReference>
<evidence type="ECO:0000313" key="3">
    <source>
        <dbReference type="Proteomes" id="UP000199103"/>
    </source>
</evidence>
<dbReference type="OrthoDB" id="2273115at2"/>
<feature type="domain" description="Metallo-beta-lactamase" evidence="1">
    <location>
        <begin position="42"/>
        <end position="234"/>
    </location>
</feature>
<dbReference type="InterPro" id="IPR036866">
    <property type="entry name" value="RibonucZ/Hydroxyglut_hydro"/>
</dbReference>
<dbReference type="PANTHER" id="PTHR42951">
    <property type="entry name" value="METALLO-BETA-LACTAMASE DOMAIN-CONTAINING"/>
    <property type="match status" value="1"/>
</dbReference>
<dbReference type="InterPro" id="IPR050855">
    <property type="entry name" value="NDM-1-like"/>
</dbReference>
<dbReference type="Gene3D" id="3.60.15.10">
    <property type="entry name" value="Ribonuclease Z/Hydroxyacylglutathione hydrolase-like"/>
    <property type="match status" value="1"/>
</dbReference>
<evidence type="ECO:0000313" key="2">
    <source>
        <dbReference type="EMBL" id="SDT23968.1"/>
    </source>
</evidence>
<keyword evidence="3" id="KW-1185">Reference proteome</keyword>
<dbReference type="STRING" id="630515.SAMN04489812_4733"/>
<dbReference type="PANTHER" id="PTHR42951:SF4">
    <property type="entry name" value="ACYL-COENZYME A THIOESTERASE MBLAC2"/>
    <property type="match status" value="1"/>
</dbReference>
<name>A0A1H1YR89_9ACTN</name>